<dbReference type="SUPFAM" id="SSF110849">
    <property type="entry name" value="ParB/Sulfiredoxin"/>
    <property type="match status" value="1"/>
</dbReference>
<comment type="caution">
    <text evidence="2">The sequence shown here is derived from an EMBL/GenBank/DDBJ whole genome shotgun (WGS) entry which is preliminary data.</text>
</comment>
<reference evidence="2" key="1">
    <citation type="submission" date="2019-10" db="EMBL/GenBank/DDBJ databases">
        <authorList>
            <consortium name="Genoscope - CEA"/>
            <person name="William W."/>
        </authorList>
    </citation>
    <scope>NUCLEOTIDE SEQUENCE [LARGE SCALE GENOMIC DNA]</scope>
    <source>
        <strain evidence="2">BBR_PRJEB10994</strain>
    </source>
</reference>
<dbReference type="Pfam" id="PF02195">
    <property type="entry name" value="ParB_N"/>
    <property type="match status" value="1"/>
</dbReference>
<evidence type="ECO:0000313" key="2">
    <source>
        <dbReference type="EMBL" id="VXD12679.1"/>
    </source>
</evidence>
<organism evidence="2 3">
    <name type="scientific">Planktothrix paucivesiculata PCC 9631</name>
    <dbReference type="NCBI Taxonomy" id="671071"/>
    <lineage>
        <taxon>Bacteria</taxon>
        <taxon>Bacillati</taxon>
        <taxon>Cyanobacteriota</taxon>
        <taxon>Cyanophyceae</taxon>
        <taxon>Oscillatoriophycideae</taxon>
        <taxon>Oscillatoriales</taxon>
        <taxon>Microcoleaceae</taxon>
        <taxon>Planktothrix</taxon>
    </lineage>
</organism>
<sequence>MEMKPCDLYCTHADALNRSKIREMADEIRFNGDYLRDKWEPIKVYYCDGKYLILDGNHRTIAASKAGIKTLPVLECPNGNELWTTEELKEASKTSRQVLWID</sequence>
<name>A0A7Z9BKW9_9CYAN</name>
<proteinExistence type="predicted"/>
<keyword evidence="3" id="KW-1185">Reference proteome</keyword>
<dbReference type="CDD" id="cd16387">
    <property type="entry name" value="ParB_N_Srx"/>
    <property type="match status" value="1"/>
</dbReference>
<dbReference type="OrthoDB" id="7033576at2"/>
<protein>
    <recommendedName>
        <fullName evidence="1">ParB-like N-terminal domain-containing protein</fullName>
    </recommendedName>
</protein>
<dbReference type="AlphaFoldDB" id="A0A7Z9BKW9"/>
<accession>A0A7Z9BKW9</accession>
<dbReference type="EMBL" id="CZCS02000009">
    <property type="protein sequence ID" value="VXD12679.1"/>
    <property type="molecule type" value="Genomic_DNA"/>
</dbReference>
<feature type="domain" description="ParB-like N-terminal" evidence="1">
    <location>
        <begin position="16"/>
        <end position="74"/>
    </location>
</feature>
<dbReference type="Proteomes" id="UP000182190">
    <property type="component" value="Unassembled WGS sequence"/>
</dbReference>
<evidence type="ECO:0000313" key="3">
    <source>
        <dbReference type="Proteomes" id="UP000182190"/>
    </source>
</evidence>
<gene>
    <name evidence="2" type="ORF">PL9631_1060156</name>
</gene>
<dbReference type="InterPro" id="IPR003115">
    <property type="entry name" value="ParB_N"/>
</dbReference>
<dbReference type="Gene3D" id="3.90.1530.10">
    <property type="entry name" value="Conserved hypothetical protein from pyrococcus furiosus pfu- 392566-001, ParB domain"/>
    <property type="match status" value="1"/>
</dbReference>
<dbReference type="InterPro" id="IPR036086">
    <property type="entry name" value="ParB/Sulfiredoxin_sf"/>
</dbReference>
<evidence type="ECO:0000259" key="1">
    <source>
        <dbReference type="Pfam" id="PF02195"/>
    </source>
</evidence>